<sequence length="115" mass="12476">MKRNLLNARRVVGDLDLGLDNTRIETTALSTTGKGLARIITPGGLLPGQTKQGIYEESATQKYRAGSRMLADERSFRYSKATTALFRMRGAYNGNGWPINAALLTAVTIATSTIK</sequence>
<protein>
    <submittedName>
        <fullName evidence="1">Uncharacterized protein</fullName>
    </submittedName>
</protein>
<comment type="caution">
    <text evidence="1">The sequence shown here is derived from an EMBL/GenBank/DDBJ whole genome shotgun (WGS) entry which is preliminary data.</text>
</comment>
<accession>A0A0F9DUH4</accession>
<dbReference type="EMBL" id="LAZR01037780">
    <property type="protein sequence ID" value="KKL21316.1"/>
    <property type="molecule type" value="Genomic_DNA"/>
</dbReference>
<name>A0A0F9DUH4_9ZZZZ</name>
<evidence type="ECO:0000313" key="1">
    <source>
        <dbReference type="EMBL" id="KKL21316.1"/>
    </source>
</evidence>
<dbReference type="AlphaFoldDB" id="A0A0F9DUH4"/>
<reference evidence="1" key="1">
    <citation type="journal article" date="2015" name="Nature">
        <title>Complex archaea that bridge the gap between prokaryotes and eukaryotes.</title>
        <authorList>
            <person name="Spang A."/>
            <person name="Saw J.H."/>
            <person name="Jorgensen S.L."/>
            <person name="Zaremba-Niedzwiedzka K."/>
            <person name="Martijn J."/>
            <person name="Lind A.E."/>
            <person name="van Eijk R."/>
            <person name="Schleper C."/>
            <person name="Guy L."/>
            <person name="Ettema T.J."/>
        </authorList>
    </citation>
    <scope>NUCLEOTIDE SEQUENCE</scope>
</reference>
<organism evidence="1">
    <name type="scientific">marine sediment metagenome</name>
    <dbReference type="NCBI Taxonomy" id="412755"/>
    <lineage>
        <taxon>unclassified sequences</taxon>
        <taxon>metagenomes</taxon>
        <taxon>ecological metagenomes</taxon>
    </lineage>
</organism>
<feature type="non-terminal residue" evidence="1">
    <location>
        <position position="115"/>
    </location>
</feature>
<proteinExistence type="predicted"/>
<gene>
    <name evidence="1" type="ORF">LCGC14_2446690</name>
</gene>